<keyword evidence="3 5" id="KW-0175">Coiled coil</keyword>
<feature type="region of interest" description="Disordered" evidence="6">
    <location>
        <begin position="173"/>
        <end position="193"/>
    </location>
</feature>
<dbReference type="GO" id="GO:0016020">
    <property type="term" value="C:membrane"/>
    <property type="evidence" value="ECO:0007669"/>
    <property type="project" value="UniProtKB-SubCell"/>
</dbReference>
<feature type="region of interest" description="Disordered" evidence="6">
    <location>
        <begin position="520"/>
        <end position="562"/>
    </location>
</feature>
<feature type="region of interest" description="Disordered" evidence="6">
    <location>
        <begin position="1340"/>
        <end position="1377"/>
    </location>
</feature>
<comment type="subcellular location">
    <subcellularLocation>
        <location evidence="1">Membrane</location>
    </subcellularLocation>
</comment>
<evidence type="ECO:0000256" key="3">
    <source>
        <dbReference type="ARBA" id="ARBA00023054"/>
    </source>
</evidence>
<feature type="coiled-coil region" evidence="5">
    <location>
        <begin position="252"/>
        <end position="322"/>
    </location>
</feature>
<feature type="region of interest" description="Disordered" evidence="6">
    <location>
        <begin position="10"/>
        <end position="138"/>
    </location>
</feature>
<feature type="compositionally biased region" description="Polar residues" evidence="6">
    <location>
        <begin position="95"/>
        <end position="115"/>
    </location>
</feature>
<evidence type="ECO:0000259" key="7">
    <source>
        <dbReference type="Pfam" id="PF11365"/>
    </source>
</evidence>
<feature type="region of interest" description="Disordered" evidence="6">
    <location>
        <begin position="1033"/>
        <end position="1053"/>
    </location>
</feature>
<feature type="compositionally biased region" description="Polar residues" evidence="6">
    <location>
        <begin position="175"/>
        <end position="193"/>
    </location>
</feature>
<feature type="compositionally biased region" description="Polar residues" evidence="6">
    <location>
        <begin position="1340"/>
        <end position="1354"/>
    </location>
</feature>
<gene>
    <name evidence="8" type="ORF">J4Q44_G00258630</name>
</gene>
<name>A0AAN8QF65_9TELE</name>
<feature type="compositionally biased region" description="Low complexity" evidence="6">
    <location>
        <begin position="1128"/>
        <end position="1166"/>
    </location>
</feature>
<feature type="compositionally biased region" description="Basic and acidic residues" evidence="6">
    <location>
        <begin position="520"/>
        <end position="533"/>
    </location>
</feature>
<protein>
    <recommendedName>
        <fullName evidence="7">SOGA coiled-coil domain-containing protein</fullName>
    </recommendedName>
</protein>
<evidence type="ECO:0000256" key="4">
    <source>
        <dbReference type="ARBA" id="ARBA00023136"/>
    </source>
</evidence>
<evidence type="ECO:0000256" key="2">
    <source>
        <dbReference type="ARBA" id="ARBA00022553"/>
    </source>
</evidence>
<dbReference type="PANTHER" id="PTHR15742">
    <property type="entry name" value="GIRDIN"/>
    <property type="match status" value="1"/>
</dbReference>
<feature type="region of interest" description="Disordered" evidence="6">
    <location>
        <begin position="1237"/>
        <end position="1279"/>
    </location>
</feature>
<keyword evidence="9" id="KW-1185">Reference proteome</keyword>
<feature type="compositionally biased region" description="Polar residues" evidence="6">
    <location>
        <begin position="1199"/>
        <end position="1215"/>
    </location>
</feature>
<sequence>MKFFVLCTPFNKNGQEMNSRDGDSPVPKQAHRGQRQPKAHKVFSMKKNRTPSSVQTKDAPGSSRSTGTIRRIVGKGNEMKSEKGTCTGKGAPSVTECQKNQSTPRKLSDANNGSEDLSKDSDCVSGKLSSSDSSSEISDCTEGFLTASEGNQLSADTLSPSSETGSCVRDGVANSGRSSGNALNSVSDMSTGGNPFTRIGLSQDNSIMHSGRDGNHSPGSGGSLLATLPSLNVSVASLSYSELTGELVDETLEDLVRENDDLRSENEYLKDEMEELRCEMLEMRDLFLEDEVYQLQELRLQLEQANKMCRILQYRLRKAERRSLRVAQTGQVDGELVRSLEHDVKVAKSVSLRLHNELESVQEKNSRLEWENEALREMQQELEVAKQVLQAEMEKARESSLKRRNARSQTCKTEKKLSPQDDSADLKCQLHFAKEESALMCKKLTKMVSESEGMREELAKYRSAYGDVDAAAHSSEGGTANSPHTREAEVKVHLRLVEEEATLLSRRIVELEVENRGLRAEMSDMRDSGRGGGEEEEESPQEKAREHGDLPPAHVRDAEGGERGLTMEYMQFEEEAREGQRRCVIKCSQVEVMEIQHRDQSQMERLGPLNQSPREGPAGGEREPLDNQHSDTCRGSVANALNAKDHEALLALRDHACLVTSAIQLLASPAKNGHSYPPLSPHLTRAKSYPQGKAQPLALDPLMQSHLYEALELLQAMLLALIVRVESLVTPGGQLRVEGDGDPTVIPSLADQDTKNNTEVLAKQETGEGLRTVVLKEKVKRATQSDHLDSCMDPIMQLTLKMLWVLHQHCLRKGSGLEDKESRDPTTMSMLHGLLQYLGTELQDSEDSMAGQDSKATWASDWNGLISKMECSTGKTRAQGYSVQPSHPMDTQSEMTETGNKIRPESSTFGSKKNWCYLSHEAAQLDRGDPFKTWDHPIMPPSFRNLHLDQLSLERSHTAPEKTVLRIYFSPLSARRVHLAHLRHSTNTDRNGTTSVISTGLSTSRSSLTPLCLRLSANLSDDMKEMTASLRQAVHSSSPERRKGRVNMSGGWTVDVATSGTQTQMHPQMVSVGLQTDGPYSIGSVRASPSRLSARAQQISTSLERLPGRTERPKSGSTSPKLYRRHSASASSPSSITSSSSFPSSTTGFTTTTSNTTTPNSSTPGSERVLWGLSHRGPAGSTWARSTNPRAGPGLIHHSTINSELSSGGNNTKPTSKPAGANRYGLVTEFLRKMSGRADKPAPAPASGGGQKGKCSPTHKTLERGPSRPPAAPVHRNDSVTRIVNQRFMKQREEACRGHICPSQNQAVRRELSLESNVTLDDRNYDCSSSKSLSFCFARSSRSSTQRNALTPTKLQRHRYSSAVNGGGSGEPNSNCE</sequence>
<dbReference type="InterPro" id="IPR049885">
    <property type="entry name" value="MTCL1-3"/>
</dbReference>
<feature type="compositionally biased region" description="Polar residues" evidence="6">
    <location>
        <begin position="50"/>
        <end position="68"/>
    </location>
</feature>
<reference evidence="8 9" key="1">
    <citation type="submission" date="2021-04" db="EMBL/GenBank/DDBJ databases">
        <authorList>
            <person name="De Guttry C."/>
            <person name="Zahm M."/>
            <person name="Klopp C."/>
            <person name="Cabau C."/>
            <person name="Louis A."/>
            <person name="Berthelot C."/>
            <person name="Parey E."/>
            <person name="Roest Crollius H."/>
            <person name="Montfort J."/>
            <person name="Robinson-Rechavi M."/>
            <person name="Bucao C."/>
            <person name="Bouchez O."/>
            <person name="Gislard M."/>
            <person name="Lluch J."/>
            <person name="Milhes M."/>
            <person name="Lampietro C."/>
            <person name="Lopez Roques C."/>
            <person name="Donnadieu C."/>
            <person name="Braasch I."/>
            <person name="Desvignes T."/>
            <person name="Postlethwait J."/>
            <person name="Bobe J."/>
            <person name="Wedekind C."/>
            <person name="Guiguen Y."/>
        </authorList>
    </citation>
    <scope>NUCLEOTIDE SEQUENCE [LARGE SCALE GENOMIC DNA]</scope>
    <source>
        <strain evidence="8">Cs_M1</strain>
        <tissue evidence="8">Blood</tissue>
    </source>
</reference>
<feature type="region of interest" description="Disordered" evidence="6">
    <location>
        <begin position="598"/>
        <end position="633"/>
    </location>
</feature>
<evidence type="ECO:0000313" key="8">
    <source>
        <dbReference type="EMBL" id="KAK6303409.1"/>
    </source>
</evidence>
<evidence type="ECO:0000256" key="1">
    <source>
        <dbReference type="ARBA" id="ARBA00004370"/>
    </source>
</evidence>
<feature type="region of interest" description="Disordered" evidence="6">
    <location>
        <begin position="397"/>
        <end position="419"/>
    </location>
</feature>
<feature type="domain" description="SOGA coiled-coil" evidence="7">
    <location>
        <begin position="422"/>
        <end position="518"/>
    </location>
</feature>
<evidence type="ECO:0000256" key="6">
    <source>
        <dbReference type="SAM" id="MobiDB-lite"/>
    </source>
</evidence>
<feature type="region of interest" description="Disordered" evidence="6">
    <location>
        <begin position="877"/>
        <end position="901"/>
    </location>
</feature>
<feature type="compositionally biased region" description="Basic and acidic residues" evidence="6">
    <location>
        <begin position="540"/>
        <end position="562"/>
    </location>
</feature>
<proteinExistence type="predicted"/>
<feature type="compositionally biased region" description="Low complexity" evidence="6">
    <location>
        <begin position="123"/>
        <end position="138"/>
    </location>
</feature>
<feature type="compositionally biased region" description="Basic residues" evidence="6">
    <location>
        <begin position="29"/>
        <end position="49"/>
    </location>
</feature>
<feature type="compositionally biased region" description="Basic and acidic residues" evidence="6">
    <location>
        <begin position="620"/>
        <end position="632"/>
    </location>
</feature>
<comment type="caution">
    <text evidence="8">The sequence shown here is derived from an EMBL/GenBank/DDBJ whole genome shotgun (WGS) entry which is preliminary data.</text>
</comment>
<evidence type="ECO:0000313" key="9">
    <source>
        <dbReference type="Proteomes" id="UP001356427"/>
    </source>
</evidence>
<dbReference type="InterPro" id="IPR027881">
    <property type="entry name" value="SOGA_CC"/>
</dbReference>
<feature type="region of interest" description="Disordered" evidence="6">
    <location>
        <begin position="1081"/>
        <end position="1223"/>
    </location>
</feature>
<evidence type="ECO:0000256" key="5">
    <source>
        <dbReference type="SAM" id="Coils"/>
    </source>
</evidence>
<dbReference type="Pfam" id="PF11365">
    <property type="entry name" value="SOGA"/>
    <property type="match status" value="1"/>
</dbReference>
<organism evidence="8 9">
    <name type="scientific">Coregonus suidteri</name>
    <dbReference type="NCBI Taxonomy" id="861788"/>
    <lineage>
        <taxon>Eukaryota</taxon>
        <taxon>Metazoa</taxon>
        <taxon>Chordata</taxon>
        <taxon>Craniata</taxon>
        <taxon>Vertebrata</taxon>
        <taxon>Euteleostomi</taxon>
        <taxon>Actinopterygii</taxon>
        <taxon>Neopterygii</taxon>
        <taxon>Teleostei</taxon>
        <taxon>Protacanthopterygii</taxon>
        <taxon>Salmoniformes</taxon>
        <taxon>Salmonidae</taxon>
        <taxon>Coregoninae</taxon>
        <taxon>Coregonus</taxon>
    </lineage>
</organism>
<dbReference type="GO" id="GO:0010506">
    <property type="term" value="P:regulation of autophagy"/>
    <property type="evidence" value="ECO:0007669"/>
    <property type="project" value="InterPro"/>
</dbReference>
<dbReference type="Proteomes" id="UP001356427">
    <property type="component" value="Unassembled WGS sequence"/>
</dbReference>
<keyword evidence="4" id="KW-0472">Membrane</keyword>
<dbReference type="GO" id="GO:0005615">
    <property type="term" value="C:extracellular space"/>
    <property type="evidence" value="ECO:0007669"/>
    <property type="project" value="InterPro"/>
</dbReference>
<keyword evidence="2" id="KW-0597">Phosphoprotein</keyword>
<dbReference type="PANTHER" id="PTHR15742:SF1">
    <property type="entry name" value="PROTEIN SOGA1"/>
    <property type="match status" value="1"/>
</dbReference>
<accession>A0AAN8QF65</accession>
<dbReference type="EMBL" id="JAGTTL010000024">
    <property type="protein sequence ID" value="KAK6303409.1"/>
    <property type="molecule type" value="Genomic_DNA"/>
</dbReference>